<organism evidence="2 3">
    <name type="scientific">Heterobasidion irregulare (strain TC 32-1)</name>
    <dbReference type="NCBI Taxonomy" id="747525"/>
    <lineage>
        <taxon>Eukaryota</taxon>
        <taxon>Fungi</taxon>
        <taxon>Dikarya</taxon>
        <taxon>Basidiomycota</taxon>
        <taxon>Agaricomycotina</taxon>
        <taxon>Agaricomycetes</taxon>
        <taxon>Russulales</taxon>
        <taxon>Bondarzewiaceae</taxon>
        <taxon>Heterobasidion</taxon>
        <taxon>Heterobasidion annosum species complex</taxon>
    </lineage>
</organism>
<feature type="region of interest" description="Disordered" evidence="1">
    <location>
        <begin position="430"/>
        <end position="472"/>
    </location>
</feature>
<dbReference type="AlphaFoldDB" id="W4K6C7"/>
<protein>
    <submittedName>
        <fullName evidence="2">Uncharacterized protein</fullName>
    </submittedName>
</protein>
<dbReference type="EMBL" id="KI925459">
    <property type="protein sequence ID" value="ETW80900.1"/>
    <property type="molecule type" value="Genomic_DNA"/>
</dbReference>
<gene>
    <name evidence="2" type="ORF">HETIRDRAFT_452378</name>
</gene>
<evidence type="ECO:0000313" key="3">
    <source>
        <dbReference type="Proteomes" id="UP000030671"/>
    </source>
</evidence>
<feature type="region of interest" description="Disordered" evidence="1">
    <location>
        <begin position="277"/>
        <end position="309"/>
    </location>
</feature>
<name>W4K6C7_HETIT</name>
<evidence type="ECO:0000256" key="1">
    <source>
        <dbReference type="SAM" id="MobiDB-lite"/>
    </source>
</evidence>
<feature type="region of interest" description="Disordered" evidence="1">
    <location>
        <begin position="491"/>
        <end position="511"/>
    </location>
</feature>
<sequence length="632" mass="67899">MGKPSVAMVETGEERERVAGGRRPPQGNCPTPPRPLVVSRPVIPGVTHARAHRAPATSFSIPLAAVLTPYINIDARLISPYSSRLASLALDFARISLPPLGRSGLVILDRGVLSRVAHWHIYEVARGRSSDFADEEATSVLCARTIVCISRPVIGNADPSASAINVAMQFPIPDESTALLARGTVPRLHQGRAAQAPSADFTRYWRHERRLHNKETDIPGRARKQTSQMAASFSGPRACRRSNPPSIGVDAADDAISANCFEQHELSFAAGGRRFATQRPRAGGPLPAAARRRTDRQVGSPATDVPESEQVCAGVRVRHASPTSPGMKYPRGWCGLGHRPPPAYRHDLSTGARRVYGSPLDHARARMPRVMIVQDTADDTGSGRTGRRGKRQRNAYIGRRISNMGTLTTTRRRAISHRPLALALELDGSGPAAYRSSRAPTPLLLKRRGARMPVHTTPPHPNTKCTQLDAPRPPIRARTLDGVAIAGAADTQGARPRARATQNARPVEAPRRDAHNEMIRGADVLLTAAANPFKGPFSSRKAQPAANRVEPGPRANHPDAYECGMPMSVPVSTIHVHTHTRNIQRVPQPVPRGAGPESPAGACPAEDQTAGVAAAFPFISSGLEARRNGVCV</sequence>
<accession>W4K6C7</accession>
<keyword evidence="3" id="KW-1185">Reference proteome</keyword>
<dbReference type="RefSeq" id="XP_009547595.1">
    <property type="nucleotide sequence ID" value="XM_009549300.1"/>
</dbReference>
<feature type="compositionally biased region" description="Low complexity" evidence="1">
    <location>
        <begin position="279"/>
        <end position="289"/>
    </location>
</feature>
<feature type="region of interest" description="Disordered" evidence="1">
    <location>
        <begin position="223"/>
        <end position="242"/>
    </location>
</feature>
<reference evidence="2 3" key="1">
    <citation type="journal article" date="2012" name="New Phytol.">
        <title>Insight into trade-off between wood decay and parasitism from the genome of a fungal forest pathogen.</title>
        <authorList>
            <person name="Olson A."/>
            <person name="Aerts A."/>
            <person name="Asiegbu F."/>
            <person name="Belbahri L."/>
            <person name="Bouzid O."/>
            <person name="Broberg A."/>
            <person name="Canback B."/>
            <person name="Coutinho P.M."/>
            <person name="Cullen D."/>
            <person name="Dalman K."/>
            <person name="Deflorio G."/>
            <person name="van Diepen L.T."/>
            <person name="Dunand C."/>
            <person name="Duplessis S."/>
            <person name="Durling M."/>
            <person name="Gonthier P."/>
            <person name="Grimwood J."/>
            <person name="Fossdal C.G."/>
            <person name="Hansson D."/>
            <person name="Henrissat B."/>
            <person name="Hietala A."/>
            <person name="Himmelstrand K."/>
            <person name="Hoffmeister D."/>
            <person name="Hogberg N."/>
            <person name="James T.Y."/>
            <person name="Karlsson M."/>
            <person name="Kohler A."/>
            <person name="Kues U."/>
            <person name="Lee Y.H."/>
            <person name="Lin Y.C."/>
            <person name="Lind M."/>
            <person name="Lindquist E."/>
            <person name="Lombard V."/>
            <person name="Lucas S."/>
            <person name="Lunden K."/>
            <person name="Morin E."/>
            <person name="Murat C."/>
            <person name="Park J."/>
            <person name="Raffaello T."/>
            <person name="Rouze P."/>
            <person name="Salamov A."/>
            <person name="Schmutz J."/>
            <person name="Solheim H."/>
            <person name="Stahlberg J."/>
            <person name="Velez H."/>
            <person name="de Vries R.P."/>
            <person name="Wiebenga A."/>
            <person name="Woodward S."/>
            <person name="Yakovlev I."/>
            <person name="Garbelotto M."/>
            <person name="Martin F."/>
            <person name="Grigoriev I.V."/>
            <person name="Stenlid J."/>
        </authorList>
    </citation>
    <scope>NUCLEOTIDE SEQUENCE [LARGE SCALE GENOMIC DNA]</scope>
    <source>
        <strain evidence="2 3">TC 32-1</strain>
    </source>
</reference>
<dbReference type="HOGENOM" id="CLU_432805_0_0_1"/>
<feature type="region of interest" description="Disordered" evidence="1">
    <location>
        <begin position="1"/>
        <end position="35"/>
    </location>
</feature>
<dbReference type="GeneID" id="20676252"/>
<proteinExistence type="predicted"/>
<dbReference type="InParanoid" id="W4K6C7"/>
<dbReference type="Proteomes" id="UP000030671">
    <property type="component" value="Unassembled WGS sequence"/>
</dbReference>
<evidence type="ECO:0000313" key="2">
    <source>
        <dbReference type="EMBL" id="ETW80900.1"/>
    </source>
</evidence>
<feature type="region of interest" description="Disordered" evidence="1">
    <location>
        <begin position="586"/>
        <end position="605"/>
    </location>
</feature>
<dbReference type="KEGG" id="hir:HETIRDRAFT_452378"/>
<feature type="region of interest" description="Disordered" evidence="1">
    <location>
        <begin position="535"/>
        <end position="554"/>
    </location>
</feature>